<feature type="domain" description="ABC transmembrane type-1" evidence="6">
    <location>
        <begin position="197"/>
        <end position="307"/>
    </location>
</feature>
<dbReference type="InterPro" id="IPR035906">
    <property type="entry name" value="MetI-like_sf"/>
</dbReference>
<dbReference type="AlphaFoldDB" id="A0A382NGL1"/>
<keyword evidence="2 5" id="KW-0812">Transmembrane</keyword>
<proteinExistence type="predicted"/>
<keyword evidence="4 5" id="KW-0472">Membrane</keyword>
<dbReference type="InterPro" id="IPR025966">
    <property type="entry name" value="OppC_N"/>
</dbReference>
<feature type="transmembrane region" description="Helical" evidence="5">
    <location>
        <begin position="199"/>
        <end position="225"/>
    </location>
</feature>
<evidence type="ECO:0000256" key="2">
    <source>
        <dbReference type="ARBA" id="ARBA00022692"/>
    </source>
</evidence>
<gene>
    <name evidence="7" type="ORF">METZ01_LOCUS312299</name>
</gene>
<comment type="subcellular location">
    <subcellularLocation>
        <location evidence="1">Membrane</location>
        <topology evidence="1">Multi-pass membrane protein</topology>
    </subcellularLocation>
</comment>
<evidence type="ECO:0000256" key="1">
    <source>
        <dbReference type="ARBA" id="ARBA00004141"/>
    </source>
</evidence>
<feature type="transmembrane region" description="Helical" evidence="5">
    <location>
        <begin position="38"/>
        <end position="60"/>
    </location>
</feature>
<accession>A0A382NGL1</accession>
<dbReference type="EMBL" id="UINC01099857">
    <property type="protein sequence ID" value="SVC59445.1"/>
    <property type="molecule type" value="Genomic_DNA"/>
</dbReference>
<keyword evidence="3 5" id="KW-1133">Transmembrane helix</keyword>
<feature type="non-terminal residue" evidence="7">
    <location>
        <position position="307"/>
    </location>
</feature>
<dbReference type="Gene3D" id="1.10.3720.10">
    <property type="entry name" value="MetI-like"/>
    <property type="match status" value="1"/>
</dbReference>
<organism evidence="7">
    <name type="scientific">marine metagenome</name>
    <dbReference type="NCBI Taxonomy" id="408172"/>
    <lineage>
        <taxon>unclassified sequences</taxon>
        <taxon>metagenomes</taxon>
        <taxon>ecological metagenomes</taxon>
    </lineage>
</organism>
<feature type="transmembrane region" description="Helical" evidence="5">
    <location>
        <begin position="265"/>
        <end position="285"/>
    </location>
</feature>
<evidence type="ECO:0000259" key="6">
    <source>
        <dbReference type="PROSITE" id="PS50928"/>
    </source>
</evidence>
<dbReference type="PANTHER" id="PTHR43839:SF3">
    <property type="entry name" value="OLIGOPEPTIDE ABC TRANSPORTER, PERMEASE PROTEIN"/>
    <property type="match status" value="1"/>
</dbReference>
<evidence type="ECO:0000256" key="5">
    <source>
        <dbReference type="SAM" id="Phobius"/>
    </source>
</evidence>
<evidence type="ECO:0000256" key="4">
    <source>
        <dbReference type="ARBA" id="ARBA00023136"/>
    </source>
</evidence>
<dbReference type="InterPro" id="IPR000515">
    <property type="entry name" value="MetI-like"/>
</dbReference>
<dbReference type="PANTHER" id="PTHR43839">
    <property type="entry name" value="OPPC IN A BINDING PROTEIN-DEPENDENT TRANSPORT SYSTEM"/>
    <property type="match status" value="1"/>
</dbReference>
<dbReference type="SUPFAM" id="SSF161098">
    <property type="entry name" value="MetI-like"/>
    <property type="match status" value="1"/>
</dbReference>
<reference evidence="7" key="1">
    <citation type="submission" date="2018-05" db="EMBL/GenBank/DDBJ databases">
        <authorList>
            <person name="Lanie J.A."/>
            <person name="Ng W.-L."/>
            <person name="Kazmierczak K.M."/>
            <person name="Andrzejewski T.M."/>
            <person name="Davidsen T.M."/>
            <person name="Wayne K.J."/>
            <person name="Tettelin H."/>
            <person name="Glass J.I."/>
            <person name="Rusch D."/>
            <person name="Podicherti R."/>
            <person name="Tsui H.-C.T."/>
            <person name="Winkler M.E."/>
        </authorList>
    </citation>
    <scope>NUCLEOTIDE SEQUENCE</scope>
</reference>
<evidence type="ECO:0000256" key="3">
    <source>
        <dbReference type="ARBA" id="ARBA00022989"/>
    </source>
</evidence>
<dbReference type="Pfam" id="PF00528">
    <property type="entry name" value="BPD_transp_1"/>
    <property type="match status" value="1"/>
</dbReference>
<evidence type="ECO:0000313" key="7">
    <source>
        <dbReference type="EMBL" id="SVC59445.1"/>
    </source>
</evidence>
<dbReference type="GO" id="GO:0055085">
    <property type="term" value="P:transmembrane transport"/>
    <property type="evidence" value="ECO:0007669"/>
    <property type="project" value="InterPro"/>
</dbReference>
<dbReference type="Pfam" id="PF12911">
    <property type="entry name" value="OppC_N"/>
    <property type="match status" value="1"/>
</dbReference>
<protein>
    <recommendedName>
        <fullName evidence="6">ABC transmembrane type-1 domain-containing protein</fullName>
    </recommendedName>
</protein>
<dbReference type="GO" id="GO:0005886">
    <property type="term" value="C:plasma membrane"/>
    <property type="evidence" value="ECO:0007669"/>
    <property type="project" value="UniProtKB-SubCell"/>
</dbReference>
<sequence>MTQQVINEDTSQTDDNEEILVATQYQLMWWGFKKHKPAMISGVVLFLFYILFPLAEFMGIGDPAQVRTQFHYIRPQALHFFETTIDGTKLNPHVKGVRGFRDPMTHKKDYEVLDDVILPVGLWQTSWDYKFLGILKTRKHLIGFKHEEFWSDPKRNEQTAAQLDKSLDRELKKRPSLYLLGSDKVGRDQWSRLLLSNRISLSIGLIGVALSFLFGITLGGISGYYGGIVDTVIQRAIEIIQSVPTLPLWIGLSAAVPRDWGVLQVYLAITIILSVLGWTGTARVVRGKFLSLREEDFVMAAQIAGAN</sequence>
<name>A0A382NGL1_9ZZZZ</name>
<dbReference type="CDD" id="cd06261">
    <property type="entry name" value="TM_PBP2"/>
    <property type="match status" value="1"/>
</dbReference>
<dbReference type="PROSITE" id="PS50928">
    <property type="entry name" value="ABC_TM1"/>
    <property type="match status" value="1"/>
</dbReference>